<reference evidence="4" key="1">
    <citation type="submission" date="2011-12" db="EMBL/GenBank/DDBJ databases">
        <title>The Draft Genome of Lepisosteus oculatus.</title>
        <authorList>
            <consortium name="The Broad Institute Genome Assembly &amp; Analysis Group"/>
            <consortium name="Computational R&amp;D Group"/>
            <consortium name="and Sequencing Platform"/>
            <person name="Di Palma F."/>
            <person name="Alfoldi J."/>
            <person name="Johnson J."/>
            <person name="Berlin A."/>
            <person name="Gnerre S."/>
            <person name="Jaffe D."/>
            <person name="MacCallum I."/>
            <person name="Young S."/>
            <person name="Walker B.J."/>
            <person name="Lander E.S."/>
            <person name="Lindblad-Toh K."/>
        </authorList>
    </citation>
    <scope>NUCLEOTIDE SEQUENCE [LARGE SCALE GENOMIC DNA]</scope>
</reference>
<dbReference type="PANTHER" id="PTHR16476:SF4">
    <property type="entry name" value="PROTEIN FAM216A"/>
    <property type="match status" value="1"/>
</dbReference>
<dbReference type="eggNOG" id="ENOG502SC0D">
    <property type="taxonomic scope" value="Eukaryota"/>
</dbReference>
<dbReference type="PANTHER" id="PTHR16476">
    <property type="entry name" value="FAMILY WITH SEQUENCE SIMILARITY 216 MEMBER A"/>
    <property type="match status" value="1"/>
</dbReference>
<dbReference type="EMBL" id="AHAT01005193">
    <property type="status" value="NOT_ANNOTATED_CDS"/>
    <property type="molecule type" value="Genomic_DNA"/>
</dbReference>
<dbReference type="HOGENOM" id="CLU_1061564_0_0_1"/>
<evidence type="ECO:0000313" key="3">
    <source>
        <dbReference type="Ensembl" id="ENSLOCP00000008786.1"/>
    </source>
</evidence>
<dbReference type="OrthoDB" id="5980156at2759"/>
<proteinExistence type="inferred from homology"/>
<sequence>MRKQVTFVEEGNKREHLTQYSGRRISATRSAGYCYPRRNILTGFGSPYADQDVSTETQKARTNSGQHVSAQQMKTVHIPKSMMSAPFLQHPDLTTGQKKYLCSIANIYSTDHMRKLMRRQYQNTLHQCMRTGYNASRENQNPGVKLQHQQTRMTAAGSKTVPVCHHKCKPTSDRNTATAHSERLVLPRIAGHHRAVCSTSAPNENQPRKSRKESCAPQNTSVRDADTKKELGKKRRQTGEDTLSENISSLSLEEEEQNPSAN</sequence>
<dbReference type="Ensembl" id="ENSLOCT00000008797.1">
    <property type="protein sequence ID" value="ENSLOCP00000008786.1"/>
    <property type="gene ID" value="ENSLOCG00000007266.1"/>
</dbReference>
<reference evidence="3" key="2">
    <citation type="submission" date="2025-08" db="UniProtKB">
        <authorList>
            <consortium name="Ensembl"/>
        </authorList>
    </citation>
    <scope>IDENTIFICATION</scope>
</reference>
<comment type="similarity">
    <text evidence="1">Belongs to the FAM216 family.</text>
</comment>
<dbReference type="Bgee" id="ENSLOCG00000007266">
    <property type="expression patterns" value="Expressed in ovary and 12 other cell types or tissues"/>
</dbReference>
<dbReference type="OMA" id="HFNTIRI"/>
<keyword evidence="4" id="KW-1185">Reference proteome</keyword>
<dbReference type="AlphaFoldDB" id="W5MK77"/>
<dbReference type="KEGG" id="loc:107079781"/>
<dbReference type="InterPro" id="IPR029373">
    <property type="entry name" value="FAM216"/>
</dbReference>
<accession>W5MK77</accession>
<protein>
    <submittedName>
        <fullName evidence="3">Family with sequence similarity 216 member A</fullName>
    </submittedName>
</protein>
<organism evidence="3 4">
    <name type="scientific">Lepisosteus oculatus</name>
    <name type="common">Spotted gar</name>
    <dbReference type="NCBI Taxonomy" id="7918"/>
    <lineage>
        <taxon>Eukaryota</taxon>
        <taxon>Metazoa</taxon>
        <taxon>Chordata</taxon>
        <taxon>Craniata</taxon>
        <taxon>Vertebrata</taxon>
        <taxon>Euteleostomi</taxon>
        <taxon>Actinopterygii</taxon>
        <taxon>Neopterygii</taxon>
        <taxon>Holostei</taxon>
        <taxon>Semionotiformes</taxon>
        <taxon>Lepisosteidae</taxon>
        <taxon>Lepisosteus</taxon>
    </lineage>
</organism>
<evidence type="ECO:0000256" key="2">
    <source>
        <dbReference type="SAM" id="MobiDB-lite"/>
    </source>
</evidence>
<evidence type="ECO:0000256" key="1">
    <source>
        <dbReference type="ARBA" id="ARBA00008615"/>
    </source>
</evidence>
<reference evidence="3" key="3">
    <citation type="submission" date="2025-09" db="UniProtKB">
        <authorList>
            <consortium name="Ensembl"/>
        </authorList>
    </citation>
    <scope>IDENTIFICATION</scope>
</reference>
<feature type="compositionally biased region" description="Acidic residues" evidence="2">
    <location>
        <begin position="252"/>
        <end position="262"/>
    </location>
</feature>
<name>W5MK77_LEPOC</name>
<evidence type="ECO:0000313" key="4">
    <source>
        <dbReference type="Proteomes" id="UP000018468"/>
    </source>
</evidence>
<dbReference type="Proteomes" id="UP000018468">
    <property type="component" value="Linkage group LG20"/>
</dbReference>
<dbReference type="InParanoid" id="W5MK77"/>
<dbReference type="Pfam" id="PF15107">
    <property type="entry name" value="FAM216B"/>
    <property type="match status" value="1"/>
</dbReference>
<feature type="region of interest" description="Disordered" evidence="2">
    <location>
        <begin position="198"/>
        <end position="262"/>
    </location>
</feature>
<dbReference type="GeneTree" id="ENSGT01130000278394"/>